<dbReference type="PANTHER" id="PTHR41533:SF2">
    <property type="entry name" value="BLR7131 PROTEIN"/>
    <property type="match status" value="1"/>
</dbReference>
<keyword evidence="6 7" id="KW-0961">Cell wall biogenesis/degradation</keyword>
<dbReference type="CDD" id="cd16913">
    <property type="entry name" value="YkuD_like"/>
    <property type="match status" value="1"/>
</dbReference>
<comment type="similarity">
    <text evidence="2">Belongs to the YkuD family.</text>
</comment>
<dbReference type="PANTHER" id="PTHR41533">
    <property type="entry name" value="L,D-TRANSPEPTIDASE HI_1667-RELATED"/>
    <property type="match status" value="1"/>
</dbReference>
<feature type="chain" id="PRO_5025519613" description="L,D-TPase catalytic domain-containing protein" evidence="9">
    <location>
        <begin position="31"/>
        <end position="658"/>
    </location>
</feature>
<dbReference type="Pfam" id="PF01471">
    <property type="entry name" value="PG_binding_1"/>
    <property type="match status" value="1"/>
</dbReference>
<evidence type="ECO:0000256" key="7">
    <source>
        <dbReference type="PROSITE-ProRule" id="PRU01373"/>
    </source>
</evidence>
<sequence>MAGPLARLMARGLVGASLAASLAVAMPAWAEQPDPPAAVPVTSNAGMGTGDAPLTTPLPPVTASAPRAAAATPAPVSAPTSSAPVRGGVDSAGDTPQIHPSHPSAPAQPAHAETAPAPAQPAAVQPAATIAAPAPAVTPAPATPPVTVAAEDPLAPVAEAIAALLATPESVTSSKKEQEALVAFYGARQNMPVFVGLKGVDARGKAAIARFEAAGEDGLEPTDYAVPLPRPGATAADLARTELKLAVAVLTYARHAQAGRFDPGRISALVTPVRDIPDPTAVLAKVAYAPDANAALAAFNPTHAGYRALKAQLARVTGQTPGVVAVPPGAQIRPGASDPRIPTLRTRLGITGRAADDNAYDPALVDAVKAFQEAAKIKPTGIIGPSTIAALNAGATPGGGSLKSDVIANMERWRWLPRDLGEAYVMVNIPEFLVRIYQSGHEIHETRVVVGKPETPTPLLTREMQYIVVNPAWNIPPSIARNEMMPLLRSDPSALARRGIEVVRNGSGGYSFRQVPSERNALGRIKFMFPNDHSVYLHDTPSKALFQNDRRAYSHGCVRVYEPLKFGEVIFNLGLPNDNWTQSRIGKMFGSSERYVNLKQRFPVHIVYFNVVVDDAGRLAVREDLYGINAETKTLLGLTSKQRIADGTSTRGTAPKTR</sequence>
<gene>
    <name evidence="11" type="ORF">FBQ73_21100</name>
</gene>
<dbReference type="InterPro" id="IPR036366">
    <property type="entry name" value="PGBDSf"/>
</dbReference>
<dbReference type="PROSITE" id="PS52029">
    <property type="entry name" value="LD_TPASE"/>
    <property type="match status" value="1"/>
</dbReference>
<dbReference type="InterPro" id="IPR005490">
    <property type="entry name" value="LD_TPept_cat_dom"/>
</dbReference>
<feature type="compositionally biased region" description="Low complexity" evidence="8">
    <location>
        <begin position="99"/>
        <end position="126"/>
    </location>
</feature>
<dbReference type="RefSeq" id="WP_138401458.1">
    <property type="nucleotide sequence ID" value="NZ_JBAFVI010000007.1"/>
</dbReference>
<evidence type="ECO:0000256" key="8">
    <source>
        <dbReference type="SAM" id="MobiDB-lite"/>
    </source>
</evidence>
<feature type="active site" description="Proton donor/acceptor" evidence="7">
    <location>
        <position position="538"/>
    </location>
</feature>
<evidence type="ECO:0000313" key="12">
    <source>
        <dbReference type="Proteomes" id="UP000305131"/>
    </source>
</evidence>
<dbReference type="SUPFAM" id="SSF141523">
    <property type="entry name" value="L,D-transpeptidase catalytic domain-like"/>
    <property type="match status" value="1"/>
</dbReference>
<evidence type="ECO:0000256" key="2">
    <source>
        <dbReference type="ARBA" id="ARBA00005992"/>
    </source>
</evidence>
<evidence type="ECO:0000313" key="11">
    <source>
        <dbReference type="EMBL" id="TLX40947.1"/>
    </source>
</evidence>
<dbReference type="GeneID" id="95775956"/>
<accession>A0A6C1KBN8</accession>
<feature type="active site" description="Nucleophile" evidence="7">
    <location>
        <position position="557"/>
    </location>
</feature>
<dbReference type="EMBL" id="VAUP01000041">
    <property type="protein sequence ID" value="TLX40947.1"/>
    <property type="molecule type" value="Genomic_DNA"/>
</dbReference>
<dbReference type="InterPro" id="IPR038063">
    <property type="entry name" value="Transpep_catalytic_dom"/>
</dbReference>
<keyword evidence="4 7" id="KW-0133">Cell shape</keyword>
<feature type="signal peptide" evidence="9">
    <location>
        <begin position="1"/>
        <end position="30"/>
    </location>
</feature>
<dbReference type="GO" id="GO:0009252">
    <property type="term" value="P:peptidoglycan biosynthetic process"/>
    <property type="evidence" value="ECO:0007669"/>
    <property type="project" value="UniProtKB-UniPathway"/>
</dbReference>
<dbReference type="Pfam" id="PF03734">
    <property type="entry name" value="YkuD"/>
    <property type="match status" value="1"/>
</dbReference>
<keyword evidence="5 7" id="KW-0573">Peptidoglycan synthesis</keyword>
<dbReference type="InterPro" id="IPR045380">
    <property type="entry name" value="LD_TPept_scaffold_dom"/>
</dbReference>
<dbReference type="GO" id="GO:0004180">
    <property type="term" value="F:carboxypeptidase activity"/>
    <property type="evidence" value="ECO:0007669"/>
    <property type="project" value="UniProtKB-ARBA"/>
</dbReference>
<keyword evidence="9" id="KW-0732">Signal</keyword>
<comment type="caution">
    <text evidence="11">The sequence shown here is derived from an EMBL/GenBank/DDBJ whole genome shotgun (WGS) entry which is preliminary data.</text>
</comment>
<dbReference type="InterPro" id="IPR002477">
    <property type="entry name" value="Peptidoglycan-bd-like"/>
</dbReference>
<proteinExistence type="inferred from homology"/>
<organism evidence="11 12">
    <name type="scientific">Xanthobacter autotrophicus</name>
    <dbReference type="NCBI Taxonomy" id="280"/>
    <lineage>
        <taxon>Bacteria</taxon>
        <taxon>Pseudomonadati</taxon>
        <taxon>Pseudomonadota</taxon>
        <taxon>Alphaproteobacteria</taxon>
        <taxon>Hyphomicrobiales</taxon>
        <taxon>Xanthobacteraceae</taxon>
        <taxon>Xanthobacter</taxon>
    </lineage>
</organism>
<evidence type="ECO:0000256" key="5">
    <source>
        <dbReference type="ARBA" id="ARBA00022984"/>
    </source>
</evidence>
<evidence type="ECO:0000256" key="3">
    <source>
        <dbReference type="ARBA" id="ARBA00022679"/>
    </source>
</evidence>
<dbReference type="OrthoDB" id="9778545at2"/>
<dbReference type="GO" id="GO:0071555">
    <property type="term" value="P:cell wall organization"/>
    <property type="evidence" value="ECO:0007669"/>
    <property type="project" value="UniProtKB-UniRule"/>
</dbReference>
<evidence type="ECO:0000256" key="9">
    <source>
        <dbReference type="SAM" id="SignalP"/>
    </source>
</evidence>
<name>A0A6C1KBN8_XANAU</name>
<keyword evidence="3" id="KW-0808">Transferase</keyword>
<feature type="compositionally biased region" description="Low complexity" evidence="8">
    <location>
        <begin position="61"/>
        <end position="86"/>
    </location>
</feature>
<dbReference type="InterPro" id="IPR036365">
    <property type="entry name" value="PGBD-like_sf"/>
</dbReference>
<dbReference type="InterPro" id="IPR052905">
    <property type="entry name" value="LD-transpeptidase_YkuD-like"/>
</dbReference>
<comment type="pathway">
    <text evidence="1 7">Cell wall biogenesis; peptidoglycan biosynthesis.</text>
</comment>
<feature type="region of interest" description="Disordered" evidence="8">
    <location>
        <begin position="37"/>
        <end position="126"/>
    </location>
</feature>
<evidence type="ECO:0000256" key="6">
    <source>
        <dbReference type="ARBA" id="ARBA00023316"/>
    </source>
</evidence>
<evidence type="ECO:0000256" key="1">
    <source>
        <dbReference type="ARBA" id="ARBA00004752"/>
    </source>
</evidence>
<dbReference type="GO" id="GO:0008360">
    <property type="term" value="P:regulation of cell shape"/>
    <property type="evidence" value="ECO:0007669"/>
    <property type="project" value="UniProtKB-UniRule"/>
</dbReference>
<dbReference type="Gene3D" id="2.40.440.10">
    <property type="entry name" value="L,D-transpeptidase catalytic domain-like"/>
    <property type="match status" value="1"/>
</dbReference>
<dbReference type="Proteomes" id="UP000305131">
    <property type="component" value="Unassembled WGS sequence"/>
</dbReference>
<protein>
    <recommendedName>
        <fullName evidence="10">L,D-TPase catalytic domain-containing protein</fullName>
    </recommendedName>
</protein>
<dbReference type="GO" id="GO:0016740">
    <property type="term" value="F:transferase activity"/>
    <property type="evidence" value="ECO:0007669"/>
    <property type="project" value="UniProtKB-KW"/>
</dbReference>
<feature type="domain" description="L,D-TPase catalytic" evidence="10">
    <location>
        <begin position="423"/>
        <end position="588"/>
    </location>
</feature>
<dbReference type="SUPFAM" id="SSF47090">
    <property type="entry name" value="PGBD-like"/>
    <property type="match status" value="1"/>
</dbReference>
<dbReference type="AlphaFoldDB" id="A0A6C1KBN8"/>
<reference evidence="11 12" key="1">
    <citation type="submission" date="2019-05" db="EMBL/GenBank/DDBJ databases">
        <authorList>
            <person name="Zhou X."/>
        </authorList>
    </citation>
    <scope>NUCLEOTIDE SEQUENCE [LARGE SCALE GENOMIC DNA]</scope>
    <source>
        <strain evidence="11 12">DSM 432</strain>
    </source>
</reference>
<dbReference type="UniPathway" id="UPA00219"/>
<dbReference type="Pfam" id="PF20142">
    <property type="entry name" value="Scaffold"/>
    <property type="match status" value="1"/>
</dbReference>
<dbReference type="Gene3D" id="1.10.101.10">
    <property type="entry name" value="PGBD-like superfamily/PGBD"/>
    <property type="match status" value="1"/>
</dbReference>
<evidence type="ECO:0000259" key="10">
    <source>
        <dbReference type="PROSITE" id="PS52029"/>
    </source>
</evidence>
<evidence type="ECO:0000256" key="4">
    <source>
        <dbReference type="ARBA" id="ARBA00022960"/>
    </source>
</evidence>